<feature type="region of interest" description="Disordered" evidence="1">
    <location>
        <begin position="1"/>
        <end position="59"/>
    </location>
</feature>
<sequence>MANSSRSSSPTPFNSDEEDDYSKLMSTRTPVSSPTRKRTADDADFDSEPPSDALTVLPRSNGNHLQSIMTYATRKRLRPEQVAEVETFVADPIPVQLAKLFVSVKANENALAKLHPAKAKFEPNADLKTNLTRAVNATLCSASVTQYRGEAAKNDIQTMLMRYRWGNFVAGTEHDQAAMDTIHKFIGDVLTQSRSTIKKEIVKSVETLKTAKTKNDTPSLRPKSAHTTIFQLTKILVTKLSGGKAIAIPITAALCARVALMRKWHVKMVKGKVDAEDKRLTLWELIDKDLQKIRAQAREETEADPGEIAKRVARAFVGILDSDRKNHGSDPNEQIPDVNVSTDAAVISYQAEVDETIEARSRGHTVSGGVNPEEGDDKENDEESL</sequence>
<feature type="region of interest" description="Disordered" evidence="1">
    <location>
        <begin position="322"/>
        <end position="341"/>
    </location>
</feature>
<dbReference type="Proteomes" id="UP001362999">
    <property type="component" value="Unassembled WGS sequence"/>
</dbReference>
<reference evidence="2 3" key="1">
    <citation type="journal article" date="2024" name="J Genomics">
        <title>Draft genome sequencing and assembly of Favolaschia claudopus CIRM-BRFM 2984 isolated from oak limbs.</title>
        <authorList>
            <person name="Navarro D."/>
            <person name="Drula E."/>
            <person name="Chaduli D."/>
            <person name="Cazenave R."/>
            <person name="Ahrendt S."/>
            <person name="Wang J."/>
            <person name="Lipzen A."/>
            <person name="Daum C."/>
            <person name="Barry K."/>
            <person name="Grigoriev I.V."/>
            <person name="Favel A."/>
            <person name="Rosso M.N."/>
            <person name="Martin F."/>
        </authorList>
    </citation>
    <scope>NUCLEOTIDE SEQUENCE [LARGE SCALE GENOMIC DNA]</scope>
    <source>
        <strain evidence="2 3">CIRM-BRFM 2984</strain>
    </source>
</reference>
<evidence type="ECO:0000313" key="2">
    <source>
        <dbReference type="EMBL" id="KAK6997333.1"/>
    </source>
</evidence>
<proteinExistence type="predicted"/>
<feature type="compositionally biased region" description="Acidic residues" evidence="1">
    <location>
        <begin position="373"/>
        <end position="385"/>
    </location>
</feature>
<dbReference type="AlphaFoldDB" id="A0AAW0A1B7"/>
<feature type="region of interest" description="Disordered" evidence="1">
    <location>
        <begin position="356"/>
        <end position="385"/>
    </location>
</feature>
<accession>A0AAW0A1B7</accession>
<gene>
    <name evidence="2" type="ORF">R3P38DRAFT_2563600</name>
</gene>
<evidence type="ECO:0000313" key="3">
    <source>
        <dbReference type="Proteomes" id="UP001362999"/>
    </source>
</evidence>
<dbReference type="EMBL" id="JAWWNJ010000092">
    <property type="protein sequence ID" value="KAK6997333.1"/>
    <property type="molecule type" value="Genomic_DNA"/>
</dbReference>
<comment type="caution">
    <text evidence="2">The sequence shown here is derived from an EMBL/GenBank/DDBJ whole genome shotgun (WGS) entry which is preliminary data.</text>
</comment>
<organism evidence="2 3">
    <name type="scientific">Favolaschia claudopus</name>
    <dbReference type="NCBI Taxonomy" id="2862362"/>
    <lineage>
        <taxon>Eukaryota</taxon>
        <taxon>Fungi</taxon>
        <taxon>Dikarya</taxon>
        <taxon>Basidiomycota</taxon>
        <taxon>Agaricomycotina</taxon>
        <taxon>Agaricomycetes</taxon>
        <taxon>Agaricomycetidae</taxon>
        <taxon>Agaricales</taxon>
        <taxon>Marasmiineae</taxon>
        <taxon>Mycenaceae</taxon>
        <taxon>Favolaschia</taxon>
    </lineage>
</organism>
<feature type="compositionally biased region" description="Polar residues" evidence="1">
    <location>
        <begin position="24"/>
        <end position="34"/>
    </location>
</feature>
<name>A0AAW0A1B7_9AGAR</name>
<evidence type="ECO:0000256" key="1">
    <source>
        <dbReference type="SAM" id="MobiDB-lite"/>
    </source>
</evidence>
<protein>
    <submittedName>
        <fullName evidence="2">Uncharacterized protein</fullName>
    </submittedName>
</protein>
<keyword evidence="3" id="KW-1185">Reference proteome</keyword>